<dbReference type="SUPFAM" id="SSF53901">
    <property type="entry name" value="Thiolase-like"/>
    <property type="match status" value="3"/>
</dbReference>
<evidence type="ECO:0000259" key="2">
    <source>
        <dbReference type="PROSITE" id="PS52004"/>
    </source>
</evidence>
<dbReference type="InterPro" id="IPR016035">
    <property type="entry name" value="Acyl_Trfase/lysoPLipase"/>
</dbReference>
<dbReference type="RefSeq" id="WP_070392153.1">
    <property type="nucleotide sequence ID" value="NZ_CP017599.1"/>
</dbReference>
<dbReference type="EMBL" id="CP017599">
    <property type="protein sequence ID" value="AOW99674.1"/>
    <property type="molecule type" value="Genomic_DNA"/>
</dbReference>
<dbReference type="PANTHER" id="PTHR43074">
    <property type="entry name" value="OMEGA-3 POLYUNSATURATED FATTY ACID SYNTHASE PFAB-RELATED"/>
    <property type="match status" value="1"/>
</dbReference>
<dbReference type="NCBIfam" id="TIGR02816">
    <property type="entry name" value="pfaB_fam"/>
    <property type="match status" value="1"/>
</dbReference>
<dbReference type="InterPro" id="IPR001227">
    <property type="entry name" value="Ac_transferase_dom_sf"/>
</dbReference>
<dbReference type="CDD" id="cd00833">
    <property type="entry name" value="PKS"/>
    <property type="match status" value="2"/>
</dbReference>
<dbReference type="PANTHER" id="PTHR43074:SF1">
    <property type="entry name" value="BETA-KETOACYL SYNTHASE FAMILY PROTEIN-RELATED"/>
    <property type="match status" value="1"/>
</dbReference>
<comment type="similarity">
    <text evidence="1">Belongs to the thiolase-like superfamily. Beta-ketoacyl-ACP synthases family.</text>
</comment>
<dbReference type="KEGG" id="mpro:BJP34_09580"/>
<dbReference type="InterPro" id="IPR052568">
    <property type="entry name" value="PKS-FAS_Synthase"/>
</dbReference>
<evidence type="ECO:0000313" key="4">
    <source>
        <dbReference type="Proteomes" id="UP000177870"/>
    </source>
</evidence>
<feature type="domain" description="Ketosynthase family 3 (KS3)" evidence="2">
    <location>
        <begin position="1"/>
        <end position="449"/>
    </location>
</feature>
<gene>
    <name evidence="3" type="ORF">BJP34_09580</name>
</gene>
<dbReference type="InterPro" id="IPR014030">
    <property type="entry name" value="Ketoacyl_synth_N"/>
</dbReference>
<dbReference type="Pfam" id="PF16197">
    <property type="entry name" value="KAsynt_C_assoc"/>
    <property type="match status" value="1"/>
</dbReference>
<feature type="domain" description="Ketosynthase family 3 (KS3)" evidence="2">
    <location>
        <begin position="469"/>
        <end position="930"/>
    </location>
</feature>
<organism evidence="3 4">
    <name type="scientific">Moorena producens PAL-8-15-08-1</name>
    <dbReference type="NCBI Taxonomy" id="1458985"/>
    <lineage>
        <taxon>Bacteria</taxon>
        <taxon>Bacillati</taxon>
        <taxon>Cyanobacteriota</taxon>
        <taxon>Cyanophyceae</taxon>
        <taxon>Coleofasciculales</taxon>
        <taxon>Coleofasciculaceae</taxon>
        <taxon>Moorena</taxon>
    </lineage>
</organism>
<dbReference type="OrthoDB" id="499075at2"/>
<evidence type="ECO:0000256" key="1">
    <source>
        <dbReference type="RuleBase" id="RU003694"/>
    </source>
</evidence>
<dbReference type="InterPro" id="IPR020841">
    <property type="entry name" value="PKS_Beta-ketoAc_synthase_dom"/>
</dbReference>
<dbReference type="Gene3D" id="3.30.70.3290">
    <property type="match status" value="1"/>
</dbReference>
<dbReference type="InterPro" id="IPR014181">
    <property type="entry name" value="Omega3_polyunsat_FA_synth-like"/>
</dbReference>
<dbReference type="Pfam" id="PF00109">
    <property type="entry name" value="ketoacyl-synt"/>
    <property type="match status" value="2"/>
</dbReference>
<accession>A0A1D8TPY6</accession>
<dbReference type="Gene3D" id="3.30.70.250">
    <property type="entry name" value="Malonyl-CoA ACP transacylase, ACP-binding"/>
    <property type="match status" value="1"/>
</dbReference>
<name>A0A1D8TPY6_9CYAN</name>
<dbReference type="InterPro" id="IPR014031">
    <property type="entry name" value="Ketoacyl_synth_C"/>
</dbReference>
<dbReference type="STRING" id="1458985.BJP34_09580"/>
<dbReference type="GO" id="GO:0016746">
    <property type="term" value="F:acyltransferase activity"/>
    <property type="evidence" value="ECO:0007669"/>
    <property type="project" value="InterPro"/>
</dbReference>
<dbReference type="SUPFAM" id="SSF52151">
    <property type="entry name" value="FabD/lysophospholipase-like"/>
    <property type="match status" value="1"/>
</dbReference>
<dbReference type="Pfam" id="PF02801">
    <property type="entry name" value="Ketoacyl-synt_C"/>
    <property type="match status" value="2"/>
</dbReference>
<evidence type="ECO:0000313" key="3">
    <source>
        <dbReference type="EMBL" id="AOW99674.1"/>
    </source>
</evidence>
<protein>
    <submittedName>
        <fullName evidence="3">Beta-ketoacyl synthase</fullName>
    </submittedName>
</protein>
<keyword evidence="1" id="KW-0808">Transferase</keyword>
<dbReference type="PROSITE" id="PS52004">
    <property type="entry name" value="KS3_2"/>
    <property type="match status" value="2"/>
</dbReference>
<dbReference type="InterPro" id="IPR016039">
    <property type="entry name" value="Thiolase-like"/>
</dbReference>
<sequence>MDKIAIIGLSCLFPDAKNPEEFWQNLISEKDSTSELNKDDIGVDPAFFFNPLKNQPDKSYSLRGGYIRDFKFDVTGYNLPSELLEGLDPLFQRCLYVAKQALQHSNYLNNDRVLSKCGVIFGNVSSITQLSNQLFGSIYQDTIEAALRELLQNQNFQLAKLPKSDKLSLYNGMNYGALSALVAQAFSLSDINYTLDSACSSSLYAVKLASHYLLSHKADLMLAGAVSHADPIFARMLFSGIQAYPEHDLSRPLDQSSKGLTPGDGMGMVVLKRYSEAIRDGDQIYATICGNGLSNDGRGKHLLSPNPRGQILAYKRAYAEANISPKSIDYLECHATGTLLGDTTELGSVDTFFGQHQGSMLVGSVKSNLGHLLSASGMASIIKVILSMSKGVIPPTINIATPLSSPNNVIAAEQVVRAATPWPNNRPLKRAAINTFGFGGNNAHLILEQSTQVEQIPDFEPEASKPVPATKIAIVGMDSFFGSCDGLDRFERSIYDGAQHFIPLPKQRWKGIDEEQQLLKDYGFTDGKAPLGAYIQDFDIETLRFKIPPNEADTLNPEQPLMLKVAEGAVKDAGLSEGGNVAVIIAAETQLAAHQLQQRWHLSWQLKDSFVDTNQSLLSEAIDSLESIVKDSIHNQAKTSDYLGYIGAITASRISALWDFNGPSLTLGVGENSTFKALETAQLLLAAGEVDAVVVGAVDLAGGVENVLLRNQLAKVNTGVNTLSYDQNTNGWMVGEGAGAVVLKRLDTAQQDQDRIYAVIDAISLVQARGKSDQVNPFPQPPLAEAVIQACQQAHTQADITPGDIGYLEVFGSGVAQEDEAEIRGLTQAYQTAKPDLNCAIGSVKANIGHTYVASGIASLIKTALCLYHRYIPATPQWTGPKMPEVWQGSPFYVATASRPWFLAPESTKRVAAINGMGLEGSHAHIILSEEQTQHDRNRNYLEQTPFYLFPIAADGQSQLLEQLHNLEETIENCVSLSTAARQTFTRFQKRSQATYTLAILGHNNDELKREIQRAMKGIPKAFDTGKDWQTPMGSYFTAKPLAKRGTVAFVYPGAFNSYIGLGQNSFQLFPKLYEEADKHVANIGSILRERLLYPRSLNSLSRRQLEVLEEQLLDDSHTMLKSGMAFGGILTIIMRDYFQVQAQSTFGYSLGELSMMIGQSVWTNYDQAIDGLSSSEIFRTRLSGPKNAVREYWGLPQGNDDQHKQIWSTYVLITPVSQVVEYLKHENRVYLTHINTPKEVVIAGDPQACRRLIDTLKCDAFRAPADDVLHCDAMASEYHELARLTSLPIGSKPETIFYSAADYKPITLESHAIGHAIAKGLCQPLDFPRLINQVYDNGAKIFVEVGAGSTCSRWIGENLKDKEHVTVSLNKRGSNDHTSIVKALAKLVSHQVSLDLSPLYTQEPENAGQRRSMVKTITLGGSRIKSRILSNTNQEIAETLSSNVLIHKTWEQPQTLPNVEPSEPINLSNFQSTVLNHENSAKCALNHCLTSTEKLNYGQPIKMPLDNNSWSLELAQKNHKFCPEITLSELHKNQYQKLSYNTSRITKNHAAFLRNQQESLKQIGDIIQQKVTFSKQLLDSES</sequence>
<reference evidence="4" key="1">
    <citation type="submission" date="2016-10" db="EMBL/GenBank/DDBJ databases">
        <title>Comparative genomics uncovers the prolific and rare metabolic potential of the cyanobacterial genus Moorea.</title>
        <authorList>
            <person name="Leao T."/>
            <person name="Castelao G."/>
            <person name="Korobeynikov A."/>
            <person name="Monroe E.A."/>
            <person name="Podell S."/>
            <person name="Glukhov E."/>
            <person name="Allen E."/>
            <person name="Gerwick W.H."/>
            <person name="Gerwick L."/>
        </authorList>
    </citation>
    <scope>NUCLEOTIDE SEQUENCE [LARGE SCALE GENOMIC DNA]</scope>
    <source>
        <strain evidence="4">PAL-8-15-08-1</strain>
    </source>
</reference>
<dbReference type="Gene3D" id="3.40.47.10">
    <property type="match status" value="2"/>
</dbReference>
<proteinExistence type="inferred from homology"/>
<dbReference type="Proteomes" id="UP000177870">
    <property type="component" value="Chromosome"/>
</dbReference>
<dbReference type="InterPro" id="IPR032821">
    <property type="entry name" value="PKS_assoc"/>
</dbReference>
<dbReference type="Gene3D" id="3.40.366.10">
    <property type="entry name" value="Malonyl-Coenzyme A Acyl Carrier Protein, domain 2"/>
    <property type="match status" value="2"/>
</dbReference>
<dbReference type="SMART" id="SM00825">
    <property type="entry name" value="PKS_KS"/>
    <property type="match status" value="1"/>
</dbReference>